<dbReference type="Proteomes" id="UP001634007">
    <property type="component" value="Unassembled WGS sequence"/>
</dbReference>
<proteinExistence type="predicted"/>
<organism evidence="2 3">
    <name type="scientific">Eucalyptus globulus</name>
    <name type="common">Tasmanian blue gum</name>
    <dbReference type="NCBI Taxonomy" id="34317"/>
    <lineage>
        <taxon>Eukaryota</taxon>
        <taxon>Viridiplantae</taxon>
        <taxon>Streptophyta</taxon>
        <taxon>Embryophyta</taxon>
        <taxon>Tracheophyta</taxon>
        <taxon>Spermatophyta</taxon>
        <taxon>Magnoliopsida</taxon>
        <taxon>eudicotyledons</taxon>
        <taxon>Gunneridae</taxon>
        <taxon>Pentapetalae</taxon>
        <taxon>rosids</taxon>
        <taxon>malvids</taxon>
        <taxon>Myrtales</taxon>
        <taxon>Myrtaceae</taxon>
        <taxon>Myrtoideae</taxon>
        <taxon>Eucalypteae</taxon>
        <taxon>Eucalyptus</taxon>
    </lineage>
</organism>
<evidence type="ECO:0000313" key="3">
    <source>
        <dbReference type="Proteomes" id="UP001634007"/>
    </source>
</evidence>
<evidence type="ECO:0000256" key="1">
    <source>
        <dbReference type="SAM" id="MobiDB-lite"/>
    </source>
</evidence>
<comment type="caution">
    <text evidence="2">The sequence shown here is derived from an EMBL/GenBank/DDBJ whole genome shotgun (WGS) entry which is preliminary data.</text>
</comment>
<reference evidence="2 3" key="1">
    <citation type="submission" date="2024-11" db="EMBL/GenBank/DDBJ databases">
        <title>Chromosome-level genome assembly of Eucalyptus globulus Labill. provides insights into its genome evolution.</title>
        <authorList>
            <person name="Li X."/>
        </authorList>
    </citation>
    <scope>NUCLEOTIDE SEQUENCE [LARGE SCALE GENOMIC DNA]</scope>
    <source>
        <strain evidence="2">CL2024</strain>
        <tissue evidence="2">Fresh tender leaves</tissue>
    </source>
</reference>
<name>A0ABD3LG59_EUCGL</name>
<dbReference type="AlphaFoldDB" id="A0ABD3LG59"/>
<protein>
    <submittedName>
        <fullName evidence="2">Uncharacterized protein</fullName>
    </submittedName>
</protein>
<evidence type="ECO:0000313" key="2">
    <source>
        <dbReference type="EMBL" id="KAL3750714.1"/>
    </source>
</evidence>
<keyword evidence="3" id="KW-1185">Reference proteome</keyword>
<sequence length="141" mass="15640">MNLTRNCYRTSNPSQKEALCLRPTIPIGRAKVGPGLPHQRVYMIPEDNLLFVNIWAVAREPKVWANHVVQPREVSRAPERGVIGVKGRYRDPVVIRVLSEGVSRDFVCEAGVADDAGGDDPMLRLATPQSGRRAQIDRSQG</sequence>
<gene>
    <name evidence="2" type="ORF">ACJRO7_011670</name>
</gene>
<feature type="region of interest" description="Disordered" evidence="1">
    <location>
        <begin position="118"/>
        <end position="141"/>
    </location>
</feature>
<dbReference type="EMBL" id="JBJKBG010000002">
    <property type="protein sequence ID" value="KAL3750714.1"/>
    <property type="molecule type" value="Genomic_DNA"/>
</dbReference>
<accession>A0ABD3LG59</accession>